<protein>
    <submittedName>
        <fullName evidence="1">Uncharacterized protein</fullName>
    </submittedName>
</protein>
<organism evidence="1 2">
    <name type="scientific">Flavobacterium azizsancarii</name>
    <dbReference type="NCBI Taxonomy" id="2961580"/>
    <lineage>
        <taxon>Bacteria</taxon>
        <taxon>Pseudomonadati</taxon>
        <taxon>Bacteroidota</taxon>
        <taxon>Flavobacteriia</taxon>
        <taxon>Flavobacteriales</taxon>
        <taxon>Flavobacteriaceae</taxon>
        <taxon>Flavobacterium</taxon>
    </lineage>
</organism>
<gene>
    <name evidence="1" type="ORF">NJT12_23865</name>
</gene>
<accession>A0ABT4WJ85</accession>
<keyword evidence="2" id="KW-1185">Reference proteome</keyword>
<evidence type="ECO:0000313" key="2">
    <source>
        <dbReference type="Proteomes" id="UP001212170"/>
    </source>
</evidence>
<evidence type="ECO:0000313" key="1">
    <source>
        <dbReference type="EMBL" id="MDA6072663.1"/>
    </source>
</evidence>
<dbReference type="RefSeq" id="WP_271338621.1">
    <property type="nucleotide sequence ID" value="NZ_JAMZNK010000074.1"/>
</dbReference>
<dbReference type="EMBL" id="JAMZNK010000074">
    <property type="protein sequence ID" value="MDA6072663.1"/>
    <property type="molecule type" value="Genomic_DNA"/>
</dbReference>
<sequence length="152" mass="17716">MNGNCEKKNNVTDPLVLDKGTEQYVVLPLHSNDTLVGFPKDFKIAILDTDWKPLKIYDKKAFFSTIQNKGLNEFSRRDAFNLTFGKKKEPLNIADAYGKWESRGKGDFSKMEINSDYFVDDSNGKVYDCNYTNDSLWVHYSRYKWYLAKIKK</sequence>
<dbReference type="Proteomes" id="UP001212170">
    <property type="component" value="Unassembled WGS sequence"/>
</dbReference>
<proteinExistence type="predicted"/>
<comment type="caution">
    <text evidence="1">The sequence shown here is derived from an EMBL/GenBank/DDBJ whole genome shotgun (WGS) entry which is preliminary data.</text>
</comment>
<reference evidence="1 2" key="1">
    <citation type="journal article" date="2023" name="Chemosphere">
        <title>Whole genome analysis of Flavobacterium aziz-sancarii sp. nov., isolated from Ardley Island (Antarctica), revealed a rich resistome and bioremediation potential.</title>
        <authorList>
            <person name="Otur C."/>
            <person name="Okay S."/>
            <person name="Kurt-Kizildogan A."/>
        </authorList>
    </citation>
    <scope>NUCLEOTIDE SEQUENCE [LARGE SCALE GENOMIC DNA]</scope>
    <source>
        <strain evidence="1 2">AC</strain>
    </source>
</reference>
<name>A0ABT4WJ85_9FLAO</name>